<dbReference type="Proteomes" id="UP000516437">
    <property type="component" value="Chromosome 4"/>
</dbReference>
<protein>
    <submittedName>
        <fullName evidence="1">Uncharacterized protein</fullName>
    </submittedName>
</protein>
<dbReference type="AlphaFoldDB" id="A0A6A1VTI6"/>
<reference evidence="1 2" key="1">
    <citation type="journal article" date="2019" name="Plant Biotechnol. J.">
        <title>The red bayberry genome and genetic basis of sex determination.</title>
        <authorList>
            <person name="Jia H.M."/>
            <person name="Jia H.J."/>
            <person name="Cai Q.L."/>
            <person name="Wang Y."/>
            <person name="Zhao H.B."/>
            <person name="Yang W.F."/>
            <person name="Wang G.Y."/>
            <person name="Li Y.H."/>
            <person name="Zhan D.L."/>
            <person name="Shen Y.T."/>
            <person name="Niu Q.F."/>
            <person name="Chang L."/>
            <person name="Qiu J."/>
            <person name="Zhao L."/>
            <person name="Xie H.B."/>
            <person name="Fu W.Y."/>
            <person name="Jin J."/>
            <person name="Li X.W."/>
            <person name="Jiao Y."/>
            <person name="Zhou C.C."/>
            <person name="Tu T."/>
            <person name="Chai C.Y."/>
            <person name="Gao J.L."/>
            <person name="Fan L.J."/>
            <person name="van de Weg E."/>
            <person name="Wang J.Y."/>
            <person name="Gao Z.S."/>
        </authorList>
    </citation>
    <scope>NUCLEOTIDE SEQUENCE [LARGE SCALE GENOMIC DNA]</scope>
    <source>
        <tissue evidence="1">Leaves</tissue>
    </source>
</reference>
<keyword evidence="2" id="KW-1185">Reference proteome</keyword>
<gene>
    <name evidence="1" type="ORF">CJ030_MR4G005810</name>
</gene>
<organism evidence="1 2">
    <name type="scientific">Morella rubra</name>
    <name type="common">Chinese bayberry</name>
    <dbReference type="NCBI Taxonomy" id="262757"/>
    <lineage>
        <taxon>Eukaryota</taxon>
        <taxon>Viridiplantae</taxon>
        <taxon>Streptophyta</taxon>
        <taxon>Embryophyta</taxon>
        <taxon>Tracheophyta</taxon>
        <taxon>Spermatophyta</taxon>
        <taxon>Magnoliopsida</taxon>
        <taxon>eudicotyledons</taxon>
        <taxon>Gunneridae</taxon>
        <taxon>Pentapetalae</taxon>
        <taxon>rosids</taxon>
        <taxon>fabids</taxon>
        <taxon>Fagales</taxon>
        <taxon>Myricaceae</taxon>
        <taxon>Morella</taxon>
    </lineage>
</organism>
<accession>A0A6A1VTI6</accession>
<sequence length="88" mass="10350">MPMMFVFLDKQPSMRFWWGYKQDKARNLSLHSWDKICTPRPLGGIGIRLMCDTNMALISKMGWMISLFGNRSCVNLLQAKYLKRTDFL</sequence>
<proteinExistence type="predicted"/>
<name>A0A6A1VTI6_9ROSI</name>
<dbReference type="EMBL" id="RXIC02000022">
    <property type="protein sequence ID" value="KAB1216244.1"/>
    <property type="molecule type" value="Genomic_DNA"/>
</dbReference>
<evidence type="ECO:0000313" key="2">
    <source>
        <dbReference type="Proteomes" id="UP000516437"/>
    </source>
</evidence>
<evidence type="ECO:0000313" key="1">
    <source>
        <dbReference type="EMBL" id="KAB1216244.1"/>
    </source>
</evidence>
<comment type="caution">
    <text evidence="1">The sequence shown here is derived from an EMBL/GenBank/DDBJ whole genome shotgun (WGS) entry which is preliminary data.</text>
</comment>
<dbReference type="OrthoDB" id="998444at2759"/>